<proteinExistence type="predicted"/>
<dbReference type="Gene3D" id="3.30.310.20">
    <property type="entry name" value="DNA-3-methyladenine glycosylase AlkA, N-terminal domain"/>
    <property type="match status" value="1"/>
</dbReference>
<evidence type="ECO:0000259" key="6">
    <source>
        <dbReference type="SMART" id="SM01009"/>
    </source>
</evidence>
<evidence type="ECO:0000313" key="7">
    <source>
        <dbReference type="EMBL" id="GAA3527362.1"/>
    </source>
</evidence>
<dbReference type="InterPro" id="IPR037046">
    <property type="entry name" value="AlkA_N_sf"/>
</dbReference>
<evidence type="ECO:0000256" key="4">
    <source>
        <dbReference type="ARBA" id="ARBA00023204"/>
    </source>
</evidence>
<comment type="caution">
    <text evidence="7">The sequence shown here is derived from an EMBL/GenBank/DDBJ whole genome shotgun (WGS) entry which is preliminary data.</text>
</comment>
<evidence type="ECO:0000256" key="1">
    <source>
        <dbReference type="ARBA" id="ARBA00000086"/>
    </source>
</evidence>
<evidence type="ECO:0000256" key="2">
    <source>
        <dbReference type="ARBA" id="ARBA00012000"/>
    </source>
</evidence>
<evidence type="ECO:0000313" key="8">
    <source>
        <dbReference type="Proteomes" id="UP001500795"/>
    </source>
</evidence>
<dbReference type="CDD" id="cd00056">
    <property type="entry name" value="ENDO3c"/>
    <property type="match status" value="1"/>
</dbReference>
<dbReference type="Pfam" id="PF00730">
    <property type="entry name" value="HhH-GPD"/>
    <property type="match status" value="1"/>
</dbReference>
<dbReference type="InterPro" id="IPR010316">
    <property type="entry name" value="AlkA_N"/>
</dbReference>
<protein>
    <recommendedName>
        <fullName evidence="2">DNA-3-methyladenine glycosylase II</fullName>
        <ecNumber evidence="2">3.2.2.21</ecNumber>
    </recommendedName>
</protein>
<feature type="domain" description="DNA-3-methyladenine glycosylase AlkA N-terminal" evidence="6">
    <location>
        <begin position="11"/>
        <end position="126"/>
    </location>
</feature>
<dbReference type="SMART" id="SM01009">
    <property type="entry name" value="AlkA_N"/>
    <property type="match status" value="1"/>
</dbReference>
<dbReference type="PANTHER" id="PTHR43003:SF13">
    <property type="entry name" value="DNA-3-METHYLADENINE GLYCOSYLASE 2"/>
    <property type="match status" value="1"/>
</dbReference>
<dbReference type="InterPro" id="IPR011257">
    <property type="entry name" value="DNA_glycosylase"/>
</dbReference>
<sequence length="302" mass="33332">MQTKHSTLNCTLALPAHFRAGELLDFYRRDPLMLAERVEGNILQKGLVWEGHAACITLQLGEDQVNVELTIDGAVSGNTGSLASMVRRMLGLTQPVEAFEQAYRHHPQLGPLIARNPGLRVAVAATPFEAISWAITGQQISMAAAVSIRRRLIQAAGLRHSGGLWCYPDAEHLDRLDVQRLGQAGLSRAKAATLCELSRLVRGDRLPLDAWTESLPVDELRMQLLGVRGIGPWTVDYALLRGFGWLDGSLHGDAAVRRHMQSLLARAEKITEREAQRWLAEFSPWRALVAAHLWAMQSAAGY</sequence>
<dbReference type="PANTHER" id="PTHR43003">
    <property type="entry name" value="DNA-3-METHYLADENINE GLYCOSYLASE"/>
    <property type="match status" value="1"/>
</dbReference>
<dbReference type="Proteomes" id="UP001500795">
    <property type="component" value="Unassembled WGS sequence"/>
</dbReference>
<dbReference type="RefSeq" id="WP_344954066.1">
    <property type="nucleotide sequence ID" value="NZ_BAABCX010000001.1"/>
</dbReference>
<dbReference type="SMART" id="SM00478">
    <property type="entry name" value="ENDO3c"/>
    <property type="match status" value="1"/>
</dbReference>
<gene>
    <name evidence="7" type="ORF">GCM10022394_03160</name>
</gene>
<comment type="catalytic activity">
    <reaction evidence="1">
        <text>Hydrolysis of alkylated DNA, releasing 3-methyladenine, 3-methylguanine, 7-methylguanine and 7-methyladenine.</text>
        <dbReference type="EC" id="3.2.2.21"/>
    </reaction>
</comment>
<dbReference type="InterPro" id="IPR051912">
    <property type="entry name" value="Alkylbase_DNA_Glycosylase/TA"/>
</dbReference>
<organism evidence="7 8">
    <name type="scientific">Zobellella aerophila</name>
    <dbReference type="NCBI Taxonomy" id="870480"/>
    <lineage>
        <taxon>Bacteria</taxon>
        <taxon>Pseudomonadati</taxon>
        <taxon>Pseudomonadota</taxon>
        <taxon>Gammaproteobacteria</taxon>
        <taxon>Aeromonadales</taxon>
        <taxon>Aeromonadaceae</taxon>
        <taxon>Zobellella</taxon>
    </lineage>
</organism>
<dbReference type="EMBL" id="BAABCX010000001">
    <property type="protein sequence ID" value="GAA3527362.1"/>
    <property type="molecule type" value="Genomic_DNA"/>
</dbReference>
<accession>A0ABP6V4U1</accession>
<keyword evidence="8" id="KW-1185">Reference proteome</keyword>
<feature type="domain" description="HhH-GPD" evidence="5">
    <location>
        <begin position="136"/>
        <end position="298"/>
    </location>
</feature>
<name>A0ABP6V4U1_9GAMM</name>
<dbReference type="InterPro" id="IPR003265">
    <property type="entry name" value="HhH-GPD_domain"/>
</dbReference>
<dbReference type="EC" id="3.2.2.21" evidence="2"/>
<reference evidence="8" key="1">
    <citation type="journal article" date="2019" name="Int. J. Syst. Evol. Microbiol.">
        <title>The Global Catalogue of Microorganisms (GCM) 10K type strain sequencing project: providing services to taxonomists for standard genome sequencing and annotation.</title>
        <authorList>
            <consortium name="The Broad Institute Genomics Platform"/>
            <consortium name="The Broad Institute Genome Sequencing Center for Infectious Disease"/>
            <person name="Wu L."/>
            <person name="Ma J."/>
        </authorList>
    </citation>
    <scope>NUCLEOTIDE SEQUENCE [LARGE SCALE GENOMIC DNA]</scope>
    <source>
        <strain evidence="8">JCM 17110</strain>
    </source>
</reference>
<evidence type="ECO:0000256" key="3">
    <source>
        <dbReference type="ARBA" id="ARBA00022763"/>
    </source>
</evidence>
<dbReference type="Pfam" id="PF06029">
    <property type="entry name" value="AlkA_N"/>
    <property type="match status" value="1"/>
</dbReference>
<keyword evidence="4" id="KW-0234">DNA repair</keyword>
<evidence type="ECO:0000259" key="5">
    <source>
        <dbReference type="SMART" id="SM00478"/>
    </source>
</evidence>
<dbReference type="Gene3D" id="1.10.340.30">
    <property type="entry name" value="Hypothetical protein, domain 2"/>
    <property type="match status" value="1"/>
</dbReference>
<dbReference type="SUPFAM" id="SSF48150">
    <property type="entry name" value="DNA-glycosylase"/>
    <property type="match status" value="1"/>
</dbReference>
<keyword evidence="3" id="KW-0227">DNA damage</keyword>